<dbReference type="EMBL" id="BPUB01000001">
    <property type="protein sequence ID" value="GJG58190.1"/>
    <property type="molecule type" value="Genomic_DNA"/>
</dbReference>
<organism evidence="1 2">
    <name type="scientific">Prevotella lacticifex</name>
    <dbReference type="NCBI Taxonomy" id="2854755"/>
    <lineage>
        <taxon>Bacteria</taxon>
        <taxon>Pseudomonadati</taxon>
        <taxon>Bacteroidota</taxon>
        <taxon>Bacteroidia</taxon>
        <taxon>Bacteroidales</taxon>
        <taxon>Prevotellaceae</taxon>
        <taxon>Prevotella</taxon>
    </lineage>
</organism>
<dbReference type="Proteomes" id="UP000825483">
    <property type="component" value="Unassembled WGS sequence"/>
</dbReference>
<name>A0A9R1C903_9BACT</name>
<evidence type="ECO:0000313" key="2">
    <source>
        <dbReference type="Proteomes" id="UP000825483"/>
    </source>
</evidence>
<reference evidence="1" key="1">
    <citation type="journal article" date="2022" name="Int. J. Syst. Evol. Microbiol.">
        <title>Prevotella lacticifex sp. nov., isolated from the rumen of cows.</title>
        <authorList>
            <person name="Shinkai T."/>
            <person name="Ikeyama N."/>
            <person name="Kumagai M."/>
            <person name="Ohmori H."/>
            <person name="Sakamoto M."/>
            <person name="Ohkuma M."/>
            <person name="Mitsumori M."/>
        </authorList>
    </citation>
    <scope>NUCLEOTIDE SEQUENCE</scope>
    <source>
        <strain evidence="1">R5076</strain>
    </source>
</reference>
<gene>
    <name evidence="1" type="ORF">PRLR5076_10410</name>
</gene>
<keyword evidence="2" id="KW-1185">Reference proteome</keyword>
<protein>
    <submittedName>
        <fullName evidence="1">Uncharacterized protein</fullName>
    </submittedName>
</protein>
<evidence type="ECO:0000313" key="1">
    <source>
        <dbReference type="EMBL" id="GJG58190.1"/>
    </source>
</evidence>
<comment type="caution">
    <text evidence="1">The sequence shown here is derived from an EMBL/GenBank/DDBJ whole genome shotgun (WGS) entry which is preliminary data.</text>
</comment>
<accession>A0A9R1C903</accession>
<dbReference type="AlphaFoldDB" id="A0A9R1C903"/>
<sequence>MSLPQSELINTNVLDILDIYMRKLMIEIVLVDILHRIPTQTEIVGYIFYRHSMKQFYHEPCQTMCIALLAGNEMKILIDISTTCLTL</sequence>
<proteinExistence type="predicted"/>